<keyword evidence="3" id="KW-1185">Reference proteome</keyword>
<reference evidence="2" key="1">
    <citation type="journal article" date="2021" name="Nat. Commun.">
        <title>Genetic determinants of endophytism in the Arabidopsis root mycobiome.</title>
        <authorList>
            <person name="Mesny F."/>
            <person name="Miyauchi S."/>
            <person name="Thiergart T."/>
            <person name="Pickel B."/>
            <person name="Atanasova L."/>
            <person name="Karlsson M."/>
            <person name="Huettel B."/>
            <person name="Barry K.W."/>
            <person name="Haridas S."/>
            <person name="Chen C."/>
            <person name="Bauer D."/>
            <person name="Andreopoulos W."/>
            <person name="Pangilinan J."/>
            <person name="LaButti K."/>
            <person name="Riley R."/>
            <person name="Lipzen A."/>
            <person name="Clum A."/>
            <person name="Drula E."/>
            <person name="Henrissat B."/>
            <person name="Kohler A."/>
            <person name="Grigoriev I.V."/>
            <person name="Martin F.M."/>
            <person name="Hacquard S."/>
        </authorList>
    </citation>
    <scope>NUCLEOTIDE SEQUENCE</scope>
    <source>
        <strain evidence="2">MPI-CAGE-CH-0243</strain>
    </source>
</reference>
<evidence type="ECO:0000313" key="2">
    <source>
        <dbReference type="EMBL" id="KAH7138983.1"/>
    </source>
</evidence>
<protein>
    <submittedName>
        <fullName evidence="2">Uncharacterized protein</fullName>
    </submittedName>
</protein>
<feature type="region of interest" description="Disordered" evidence="1">
    <location>
        <begin position="307"/>
        <end position="326"/>
    </location>
</feature>
<dbReference type="Proteomes" id="UP000700596">
    <property type="component" value="Unassembled WGS sequence"/>
</dbReference>
<organism evidence="2 3">
    <name type="scientific">Dendryphion nanum</name>
    <dbReference type="NCBI Taxonomy" id="256645"/>
    <lineage>
        <taxon>Eukaryota</taxon>
        <taxon>Fungi</taxon>
        <taxon>Dikarya</taxon>
        <taxon>Ascomycota</taxon>
        <taxon>Pezizomycotina</taxon>
        <taxon>Dothideomycetes</taxon>
        <taxon>Pleosporomycetidae</taxon>
        <taxon>Pleosporales</taxon>
        <taxon>Torulaceae</taxon>
        <taxon>Dendryphion</taxon>
    </lineage>
</organism>
<dbReference type="AlphaFoldDB" id="A0A9P9EK72"/>
<name>A0A9P9EK72_9PLEO</name>
<gene>
    <name evidence="2" type="ORF">B0J11DRAFT_515772</name>
</gene>
<proteinExistence type="predicted"/>
<dbReference type="OrthoDB" id="3781356at2759"/>
<dbReference type="EMBL" id="JAGMWT010000001">
    <property type="protein sequence ID" value="KAH7138983.1"/>
    <property type="molecule type" value="Genomic_DNA"/>
</dbReference>
<evidence type="ECO:0000256" key="1">
    <source>
        <dbReference type="SAM" id="MobiDB-lite"/>
    </source>
</evidence>
<comment type="caution">
    <text evidence="2">The sequence shown here is derived from an EMBL/GenBank/DDBJ whole genome shotgun (WGS) entry which is preliminary data.</text>
</comment>
<sequence length="510" mass="58383">MDSNMKYATKNDWNDIMRNRSRLKMHELIERLGLRAKWSSNKRGKTNFDSPLVKELVSDMTNVVAHLPKDGDDLVEHLGAPNSLKYETDLLLEKHGNAIWGRMGDREHLVTVGEPDVESFYYPRDLYFENEEDRELIRTVLHWWIGMKACNVIHARGRLDRERRKKEERMRIKEEHPSPIDMHPPVLLAPAMPIDRKPIAPLMANPNPSAYYAQQPPRHQQVLRLDTASHGHPTPSASVSPLPSSESPIISAHAPTAQYSWRASPLARQTPPHFVPTNGARSTATPPAYSLQQLSVEVNNLAGSFTLDEPVERSPTPSTLPDHRGLDPETLAAFRKYIYPDEQGDAWDEEVLLRRLESAWRDHIRPAHTHPSANVSLFIARDRAFLTWLELRRHLADLERADKRWRTEARLEHEIEARVEEHKTLMAASRDIVRTWETIGQGVEVAWAPEGLSADELLMQAFMMLAGQNHTPDMVWPSMNVVETIKWLNGHLLQFSQDEALDIGSFYVHV</sequence>
<evidence type="ECO:0000313" key="3">
    <source>
        <dbReference type="Proteomes" id="UP000700596"/>
    </source>
</evidence>
<accession>A0A9P9EK72</accession>